<proteinExistence type="predicted"/>
<evidence type="ECO:0000313" key="2">
    <source>
        <dbReference type="Proteomes" id="UP000634136"/>
    </source>
</evidence>
<sequence length="75" mass="8844">MAKWPKRGREEALQPFATVPNLENFTIIPEMKRCSTPVFLNCYNSFFSLKFSVKATYLPPYLKIFMIGLTFHFKF</sequence>
<dbReference type="Proteomes" id="UP000634136">
    <property type="component" value="Unassembled WGS sequence"/>
</dbReference>
<comment type="caution">
    <text evidence="1">The sequence shown here is derived from an EMBL/GenBank/DDBJ whole genome shotgun (WGS) entry which is preliminary data.</text>
</comment>
<dbReference type="AlphaFoldDB" id="A0A834SEG6"/>
<name>A0A834SEG6_9FABA</name>
<accession>A0A834SEG6</accession>
<protein>
    <submittedName>
        <fullName evidence="1">Uncharacterized protein</fullName>
    </submittedName>
</protein>
<evidence type="ECO:0000313" key="1">
    <source>
        <dbReference type="EMBL" id="KAF7802088.1"/>
    </source>
</evidence>
<dbReference type="EMBL" id="JAAIUW010000013">
    <property type="protein sequence ID" value="KAF7802088.1"/>
    <property type="molecule type" value="Genomic_DNA"/>
</dbReference>
<reference evidence="1" key="1">
    <citation type="submission" date="2020-09" db="EMBL/GenBank/DDBJ databases">
        <title>Genome-Enabled Discovery of Anthraquinone Biosynthesis in Senna tora.</title>
        <authorList>
            <person name="Kang S.-H."/>
            <person name="Pandey R.P."/>
            <person name="Lee C.-M."/>
            <person name="Sim J.-S."/>
            <person name="Jeong J.-T."/>
            <person name="Choi B.-S."/>
            <person name="Jung M."/>
            <person name="Ginzburg D."/>
            <person name="Zhao K."/>
            <person name="Won S.Y."/>
            <person name="Oh T.-J."/>
            <person name="Yu Y."/>
            <person name="Kim N.-H."/>
            <person name="Lee O.R."/>
            <person name="Lee T.-H."/>
            <person name="Bashyal P."/>
            <person name="Kim T.-S."/>
            <person name="Lee W.-H."/>
            <person name="Kawkins C."/>
            <person name="Kim C.-K."/>
            <person name="Kim J.S."/>
            <person name="Ahn B.O."/>
            <person name="Rhee S.Y."/>
            <person name="Sohng J.K."/>
        </authorList>
    </citation>
    <scope>NUCLEOTIDE SEQUENCE</scope>
    <source>
        <tissue evidence="1">Leaf</tissue>
    </source>
</reference>
<gene>
    <name evidence="1" type="ORF">G2W53_041199</name>
</gene>
<organism evidence="1 2">
    <name type="scientific">Senna tora</name>
    <dbReference type="NCBI Taxonomy" id="362788"/>
    <lineage>
        <taxon>Eukaryota</taxon>
        <taxon>Viridiplantae</taxon>
        <taxon>Streptophyta</taxon>
        <taxon>Embryophyta</taxon>
        <taxon>Tracheophyta</taxon>
        <taxon>Spermatophyta</taxon>
        <taxon>Magnoliopsida</taxon>
        <taxon>eudicotyledons</taxon>
        <taxon>Gunneridae</taxon>
        <taxon>Pentapetalae</taxon>
        <taxon>rosids</taxon>
        <taxon>fabids</taxon>
        <taxon>Fabales</taxon>
        <taxon>Fabaceae</taxon>
        <taxon>Caesalpinioideae</taxon>
        <taxon>Cassia clade</taxon>
        <taxon>Senna</taxon>
    </lineage>
</organism>
<keyword evidence="2" id="KW-1185">Reference proteome</keyword>